<accession>Q7UKB0</accession>
<dbReference type="EMBL" id="BX294152">
    <property type="protein sequence ID" value="CAD76971.1"/>
    <property type="molecule type" value="Genomic_DNA"/>
</dbReference>
<sequence length="75" mass="7930">MPFESQCRSGSTKLRTRRCLGRSCCTEWGFLASFCSAGVAGLRVGAIESIKSSGCNGRCTEVSGEFPTQDSARSG</sequence>
<keyword evidence="2" id="KW-1185">Reference proteome</keyword>
<gene>
    <name evidence="1" type="ordered locus">RB10749</name>
</gene>
<proteinExistence type="predicted"/>
<evidence type="ECO:0000313" key="1">
    <source>
        <dbReference type="EMBL" id="CAD76971.1"/>
    </source>
</evidence>
<dbReference type="AlphaFoldDB" id="Q7UKB0"/>
<reference evidence="1 2" key="1">
    <citation type="journal article" date="2003" name="Proc. Natl. Acad. Sci. U.S.A.">
        <title>Complete genome sequence of the marine planctomycete Pirellula sp. strain 1.</title>
        <authorList>
            <person name="Gloeckner F.O."/>
            <person name="Kube M."/>
            <person name="Bauer M."/>
            <person name="Teeling H."/>
            <person name="Lombardot T."/>
            <person name="Ludwig W."/>
            <person name="Gade D."/>
            <person name="Beck A."/>
            <person name="Borzym K."/>
            <person name="Heitmann K."/>
            <person name="Rabus R."/>
            <person name="Schlesner H."/>
            <person name="Amann R."/>
            <person name="Reinhardt R."/>
        </authorList>
    </citation>
    <scope>NUCLEOTIDE SEQUENCE [LARGE SCALE GENOMIC DNA]</scope>
    <source>
        <strain evidence="2">DSM 10527 / NCIMB 13988 / SH1</strain>
    </source>
</reference>
<organism evidence="1 2">
    <name type="scientific">Rhodopirellula baltica (strain DSM 10527 / NCIMB 13988 / SH1)</name>
    <dbReference type="NCBI Taxonomy" id="243090"/>
    <lineage>
        <taxon>Bacteria</taxon>
        <taxon>Pseudomonadati</taxon>
        <taxon>Planctomycetota</taxon>
        <taxon>Planctomycetia</taxon>
        <taxon>Pirellulales</taxon>
        <taxon>Pirellulaceae</taxon>
        <taxon>Rhodopirellula</taxon>
    </lineage>
</organism>
<dbReference type="HOGENOM" id="CLU_2668626_0_0_0"/>
<dbReference type="EnsemblBacteria" id="CAD76971">
    <property type="protein sequence ID" value="CAD76971"/>
    <property type="gene ID" value="RB10749"/>
</dbReference>
<name>Q7UKB0_RHOBA</name>
<protein>
    <submittedName>
        <fullName evidence="1">Uncharacterized protein</fullName>
    </submittedName>
</protein>
<dbReference type="InParanoid" id="Q7UKB0"/>
<dbReference type="Proteomes" id="UP000001025">
    <property type="component" value="Chromosome"/>
</dbReference>
<dbReference type="KEGG" id="rba:RB10749"/>
<evidence type="ECO:0000313" key="2">
    <source>
        <dbReference type="Proteomes" id="UP000001025"/>
    </source>
</evidence>